<feature type="transmembrane region" description="Helical" evidence="11">
    <location>
        <begin position="1020"/>
        <end position="1042"/>
    </location>
</feature>
<feature type="region of interest" description="Disordered" evidence="10">
    <location>
        <begin position="1174"/>
        <end position="1286"/>
    </location>
</feature>
<organism evidence="14 15">
    <name type="scientific">Tetranychus urticae</name>
    <name type="common">Two-spotted spider mite</name>
    <dbReference type="NCBI Taxonomy" id="32264"/>
    <lineage>
        <taxon>Eukaryota</taxon>
        <taxon>Metazoa</taxon>
        <taxon>Ecdysozoa</taxon>
        <taxon>Arthropoda</taxon>
        <taxon>Chelicerata</taxon>
        <taxon>Arachnida</taxon>
        <taxon>Acari</taxon>
        <taxon>Acariformes</taxon>
        <taxon>Trombidiformes</taxon>
        <taxon>Prostigmata</taxon>
        <taxon>Eleutherengona</taxon>
        <taxon>Raphignathae</taxon>
        <taxon>Tetranychoidea</taxon>
        <taxon>Tetranychidae</taxon>
        <taxon>Tetranychus</taxon>
    </lineage>
</organism>
<feature type="compositionally biased region" description="Acidic residues" evidence="10">
    <location>
        <begin position="1234"/>
        <end position="1270"/>
    </location>
</feature>
<dbReference type="SUPFAM" id="SSF49265">
    <property type="entry name" value="Fibronectin type III"/>
    <property type="match status" value="2"/>
</dbReference>
<evidence type="ECO:0000256" key="1">
    <source>
        <dbReference type="ARBA" id="ARBA00004479"/>
    </source>
</evidence>
<protein>
    <recommendedName>
        <fullName evidence="16">Down syndrome cell adhesion molecule</fullName>
    </recommendedName>
</protein>
<keyword evidence="2 11" id="KW-0812">Transmembrane</keyword>
<dbReference type="InterPro" id="IPR036116">
    <property type="entry name" value="FN3_sf"/>
</dbReference>
<evidence type="ECO:0000256" key="8">
    <source>
        <dbReference type="ARBA" id="ARBA00023157"/>
    </source>
</evidence>
<dbReference type="InterPro" id="IPR013783">
    <property type="entry name" value="Ig-like_fold"/>
</dbReference>
<feature type="domain" description="Ig-like" evidence="12">
    <location>
        <begin position="483"/>
        <end position="569"/>
    </location>
</feature>
<dbReference type="FunFam" id="2.60.40.10:FF:000028">
    <property type="entry name" value="Neuronal cell adhesion molecule"/>
    <property type="match status" value="1"/>
</dbReference>
<evidence type="ECO:0000256" key="11">
    <source>
        <dbReference type="SAM" id="Phobius"/>
    </source>
</evidence>
<keyword evidence="4" id="KW-0677">Repeat</keyword>
<feature type="domain" description="Fibronectin type-III" evidence="13">
    <location>
        <begin position="900"/>
        <end position="1000"/>
    </location>
</feature>
<evidence type="ECO:0000259" key="12">
    <source>
        <dbReference type="PROSITE" id="PS50835"/>
    </source>
</evidence>
<comment type="subcellular location">
    <subcellularLocation>
        <location evidence="1">Membrane</location>
        <topology evidence="1">Single-pass type I membrane protein</topology>
    </subcellularLocation>
</comment>
<keyword evidence="5" id="KW-0130">Cell adhesion</keyword>
<dbReference type="PROSITE" id="PS50835">
    <property type="entry name" value="IG_LIKE"/>
    <property type="match status" value="5"/>
</dbReference>
<keyword evidence="6 11" id="KW-1133">Transmembrane helix</keyword>
<dbReference type="Pfam" id="PF07679">
    <property type="entry name" value="I-set"/>
    <property type="match status" value="2"/>
</dbReference>
<dbReference type="PANTHER" id="PTHR44170:SF56">
    <property type="entry name" value="FIBRONECTIN TYPE-III DOMAIN-CONTAINING PROTEIN"/>
    <property type="match status" value="1"/>
</dbReference>
<feature type="compositionally biased region" description="Polar residues" evidence="10">
    <location>
        <begin position="1224"/>
        <end position="1233"/>
    </location>
</feature>
<evidence type="ECO:0000256" key="9">
    <source>
        <dbReference type="ARBA" id="ARBA00023319"/>
    </source>
</evidence>
<dbReference type="Gene3D" id="2.60.40.10">
    <property type="entry name" value="Immunoglobulins"/>
    <property type="match status" value="9"/>
</dbReference>
<dbReference type="FunFam" id="2.60.40.10:FF:000333">
    <property type="entry name" value="Down syndrome cell adhesion molecule"/>
    <property type="match status" value="1"/>
</dbReference>
<dbReference type="InterPro" id="IPR036179">
    <property type="entry name" value="Ig-like_dom_sf"/>
</dbReference>
<reference evidence="14" key="2">
    <citation type="submission" date="2015-06" db="UniProtKB">
        <authorList>
            <consortium name="EnsemblMetazoa"/>
        </authorList>
    </citation>
    <scope>IDENTIFICATION</scope>
</reference>
<evidence type="ECO:0000256" key="3">
    <source>
        <dbReference type="ARBA" id="ARBA00022729"/>
    </source>
</evidence>
<keyword evidence="9" id="KW-0393">Immunoglobulin domain</keyword>
<dbReference type="eggNOG" id="KOG3510">
    <property type="taxonomic scope" value="Eukaryota"/>
</dbReference>
<dbReference type="EnsemblMetazoa" id="tetur19g01590.1">
    <property type="protein sequence ID" value="tetur19g01590.1"/>
    <property type="gene ID" value="tetur19g01590"/>
</dbReference>
<dbReference type="EMBL" id="CAEY01000421">
    <property type="status" value="NOT_ANNOTATED_CDS"/>
    <property type="molecule type" value="Genomic_DNA"/>
</dbReference>
<sequence length="1361" mass="152405">MKDFVGQFVYYLLFISSLDSFTSSSSSSYKDRRTFSSHLDSRVRFCHFHMNKARAFVSVDHAALKLNHGQVGVVIGYRFARGEAPIFLEVFTEKDVKPGESVSLKCMSTGNPLPQITWKLDGFPLDSMKNVRIGDYVTNENYVISFVNISSVSVEIGGTYSCTASSDISTIENVAPLRVSGPPYVRPMGNLTLVAHRSLSVKCPVGGYPIVNIFWEKNGKRLPNNHRQMLDKNGTLVVSDITKESDEGYYSCTASNDEGVSSSNGFHLTIQVAPKVDQFVLPVDIQMGQRLSISCTVIKGDPPFHIEWLKDGETIREDASSSIAIHHLADYSSTILFKAIKGEHRGNYTCLATNAVGQDSHSQMMVIYAPPQWIYEPGDISSTKGDQVWSNCQASGFPMPSIIWKRAQNGTTSYKTIVSSFRVQILDSGALFIDDIQKSDAGLYLCQASNGVGTELSKVIRISVHEGAYFTSKFRSETFTKLEEAKLSCEAYGEKPITIQWRKDDKPIIFEPKRFVQAKYHEQKVILKDHITTEGIISELAILDVDRRDSALYSCHATNGYGKDETRIQLIVRESPDPPTDIKTSDVKSRSVKVNWAPSFSGNSPIQRYHIYLREYHNEVTFSSHQNRNLTIPNSETSWTINDLVPLTNYTICLTAVNEIGQSEPSQLVKFQTDEEVPNKAPDHLKGYALSSRSIKVAWNSPEARYSFGKINGYYVGYRPVDSGDASVYKTITISDDFRPEITLTNLERKTKYEIVVQAFNSKGPGILSDPILVETYHQDSFCYSINNCCIIDLLILICSFLVSDPPKPPKIESSTVTFTSITLEWIVESDENQITGFIIRASSTKNDVFEKRVTSSQFNHTLHGLFCGTFYEITIRAFNSIGTGDSSEPLRVKTSGSVPIAPVKEMFISYINATSIEVDLTSWKSSGCTIKHFSIKYKTQKEKMWTIVSNMILMGKKTIWIDGLHPQTWYHLKSTAYSDAGSTDAVYSLMTTHFVDKERPLLPLTYNQSYYQVFFELEILLPLVLSLMVVVAVIVLICIMMNKRIPEQALYTNSSNLFLHLLCVSKGSPEITKGGILSKQVDEMGLNEFEKTRTKVIMGPDQSLIAYPSPYASVQINGSNLTEPSLGSTIQSSTSTLKANNTLNNNGCIDQRFIEETPYATVKRTPRHCKADRNVYDYPEQGSDGSEEDPILHNPENHPVSEPNPSDNELTSVDSVTSHDELTNINHFTNETMQDENEGENDEGENDDGDRESDGNEDEDQSDSGMDDEGTIHESDADPNFRSTHIHVDPVHSSAVVESDVFKKALSYLVRILKHSKFFEHIHSPFNGHLYYVCLKQLLINQLNNKQLKMDGRSIFKHGG</sequence>
<dbReference type="InterPro" id="IPR003598">
    <property type="entry name" value="Ig_sub2"/>
</dbReference>
<dbReference type="FunFam" id="2.60.40.10:FF:000104">
    <property type="entry name" value="Down syndrome cell adhesion molecule b"/>
    <property type="match status" value="1"/>
</dbReference>
<evidence type="ECO:0008006" key="16">
    <source>
        <dbReference type="Google" id="ProtNLM"/>
    </source>
</evidence>
<evidence type="ECO:0000313" key="15">
    <source>
        <dbReference type="Proteomes" id="UP000015104"/>
    </source>
</evidence>
<dbReference type="InterPro" id="IPR003599">
    <property type="entry name" value="Ig_sub"/>
</dbReference>
<evidence type="ECO:0000259" key="13">
    <source>
        <dbReference type="PROSITE" id="PS50853"/>
    </source>
</evidence>
<dbReference type="InterPro" id="IPR007110">
    <property type="entry name" value="Ig-like_dom"/>
</dbReference>
<feature type="domain" description="Fibronectin type-III" evidence="13">
    <location>
        <begin position="681"/>
        <end position="779"/>
    </location>
</feature>
<accession>T1KS24</accession>
<feature type="domain" description="Fibronectin type-III" evidence="13">
    <location>
        <begin position="806"/>
        <end position="898"/>
    </location>
</feature>
<feature type="domain" description="Ig-like" evidence="12">
    <location>
        <begin position="371"/>
        <end position="463"/>
    </location>
</feature>
<name>T1KS24_TETUR</name>
<dbReference type="STRING" id="32264.T1KS24"/>
<dbReference type="SMART" id="SM00060">
    <property type="entry name" value="FN3"/>
    <property type="match status" value="4"/>
</dbReference>
<dbReference type="SUPFAM" id="SSF48726">
    <property type="entry name" value="Immunoglobulin"/>
    <property type="match status" value="5"/>
</dbReference>
<feature type="compositionally biased region" description="Polar residues" evidence="10">
    <location>
        <begin position="1204"/>
        <end position="1217"/>
    </location>
</feature>
<dbReference type="SMART" id="SM00408">
    <property type="entry name" value="IGc2"/>
    <property type="match status" value="5"/>
</dbReference>
<dbReference type="GO" id="GO:0030154">
    <property type="term" value="P:cell differentiation"/>
    <property type="evidence" value="ECO:0007669"/>
    <property type="project" value="UniProtKB-ARBA"/>
</dbReference>
<dbReference type="FunFam" id="2.60.40.10:FF:000017">
    <property type="entry name" value="Down syndrome cell adhesion molecule b"/>
    <property type="match status" value="1"/>
</dbReference>
<dbReference type="Pfam" id="PF25059">
    <property type="entry name" value="FN3_DSCAM-DSCAML_C"/>
    <property type="match status" value="1"/>
</dbReference>
<reference evidence="15" key="1">
    <citation type="submission" date="2011-08" db="EMBL/GenBank/DDBJ databases">
        <authorList>
            <person name="Rombauts S."/>
        </authorList>
    </citation>
    <scope>NUCLEOTIDE SEQUENCE</scope>
    <source>
        <strain evidence="15">London</strain>
    </source>
</reference>
<dbReference type="InterPro" id="IPR013098">
    <property type="entry name" value="Ig_I-set"/>
</dbReference>
<evidence type="ECO:0000256" key="2">
    <source>
        <dbReference type="ARBA" id="ARBA00022692"/>
    </source>
</evidence>
<dbReference type="CDD" id="cd20958">
    <property type="entry name" value="IgI_5_Dscam"/>
    <property type="match status" value="1"/>
</dbReference>
<dbReference type="FunFam" id="2.60.40.10:FF:000719">
    <property type="entry name" value="nephrin isoform X1"/>
    <property type="match status" value="1"/>
</dbReference>
<dbReference type="Pfam" id="PF00041">
    <property type="entry name" value="fn3"/>
    <property type="match status" value="3"/>
</dbReference>
<keyword evidence="8" id="KW-1015">Disulfide bond</keyword>
<dbReference type="HOGENOM" id="CLU_001038_2_1_1"/>
<evidence type="ECO:0000256" key="5">
    <source>
        <dbReference type="ARBA" id="ARBA00022889"/>
    </source>
</evidence>
<dbReference type="GO" id="GO:0009653">
    <property type="term" value="P:anatomical structure morphogenesis"/>
    <property type="evidence" value="ECO:0007669"/>
    <property type="project" value="UniProtKB-ARBA"/>
</dbReference>
<evidence type="ECO:0000256" key="6">
    <source>
        <dbReference type="ARBA" id="ARBA00022989"/>
    </source>
</evidence>
<feature type="domain" description="Ig-like" evidence="12">
    <location>
        <begin position="182"/>
        <end position="269"/>
    </location>
</feature>
<dbReference type="SMART" id="SM00409">
    <property type="entry name" value="IG"/>
    <property type="match status" value="5"/>
</dbReference>
<feature type="domain" description="Ig-like" evidence="12">
    <location>
        <begin position="85"/>
        <end position="180"/>
    </location>
</feature>
<dbReference type="CDD" id="cd00063">
    <property type="entry name" value="FN3"/>
    <property type="match status" value="3"/>
</dbReference>
<keyword evidence="15" id="KW-1185">Reference proteome</keyword>
<feature type="domain" description="Fibronectin type-III" evidence="13">
    <location>
        <begin position="578"/>
        <end position="676"/>
    </location>
</feature>
<evidence type="ECO:0000256" key="10">
    <source>
        <dbReference type="SAM" id="MobiDB-lite"/>
    </source>
</evidence>
<keyword evidence="3" id="KW-0732">Signal</keyword>
<dbReference type="GO" id="GO:0016020">
    <property type="term" value="C:membrane"/>
    <property type="evidence" value="ECO:0007669"/>
    <property type="project" value="UniProtKB-SubCell"/>
</dbReference>
<dbReference type="PANTHER" id="PTHR44170">
    <property type="entry name" value="PROTEIN SIDEKICK"/>
    <property type="match status" value="1"/>
</dbReference>
<dbReference type="GO" id="GO:0098609">
    <property type="term" value="P:cell-cell adhesion"/>
    <property type="evidence" value="ECO:0007669"/>
    <property type="project" value="TreeGrafter"/>
</dbReference>
<dbReference type="Proteomes" id="UP000015104">
    <property type="component" value="Unassembled WGS sequence"/>
</dbReference>
<evidence type="ECO:0000256" key="7">
    <source>
        <dbReference type="ARBA" id="ARBA00023136"/>
    </source>
</evidence>
<keyword evidence="7 11" id="KW-0472">Membrane</keyword>
<dbReference type="InterPro" id="IPR056754">
    <property type="entry name" value="DSCAM/DSCAML_C"/>
</dbReference>
<evidence type="ECO:0000256" key="4">
    <source>
        <dbReference type="ARBA" id="ARBA00022737"/>
    </source>
</evidence>
<evidence type="ECO:0000313" key="14">
    <source>
        <dbReference type="EnsemblMetazoa" id="tetur19g01590.1"/>
    </source>
</evidence>
<feature type="domain" description="Ig-like" evidence="12">
    <location>
        <begin position="274"/>
        <end position="366"/>
    </location>
</feature>
<dbReference type="Pfam" id="PF13927">
    <property type="entry name" value="Ig_3"/>
    <property type="match status" value="3"/>
</dbReference>
<proteinExistence type="predicted"/>
<dbReference type="PROSITE" id="PS50853">
    <property type="entry name" value="FN3"/>
    <property type="match status" value="4"/>
</dbReference>
<dbReference type="InterPro" id="IPR003961">
    <property type="entry name" value="FN3_dom"/>
</dbReference>